<protein>
    <submittedName>
        <fullName evidence="1">Uncharacterized protein</fullName>
    </submittedName>
</protein>
<comment type="caution">
    <text evidence="1">The sequence shown here is derived from an EMBL/GenBank/DDBJ whole genome shotgun (WGS) entry which is preliminary data.</text>
</comment>
<dbReference type="Proteomes" id="UP000004931">
    <property type="component" value="Unassembled WGS sequence"/>
</dbReference>
<keyword evidence="2" id="KW-1185">Reference proteome</keyword>
<dbReference type="EMBL" id="AAVT01000016">
    <property type="protein sequence ID" value="EAW29732.1"/>
    <property type="molecule type" value="Genomic_DNA"/>
</dbReference>
<name>A0YHE4_9GAMM</name>
<evidence type="ECO:0000313" key="2">
    <source>
        <dbReference type="Proteomes" id="UP000004931"/>
    </source>
</evidence>
<reference evidence="1 2" key="1">
    <citation type="journal article" date="2010" name="J. Bacteriol.">
        <title>Genome sequence of the oligotrophic marine Gammaproteobacterium HTCC2143, isolated from the Oregon Coast.</title>
        <authorList>
            <person name="Oh H.M."/>
            <person name="Kang I."/>
            <person name="Ferriera S."/>
            <person name="Giovannoni S.J."/>
            <person name="Cho J.C."/>
        </authorList>
    </citation>
    <scope>NUCLEOTIDE SEQUENCE [LARGE SCALE GENOMIC DNA]</scope>
    <source>
        <strain evidence="1 2">HTCC2143</strain>
    </source>
</reference>
<dbReference type="OrthoDB" id="5740699at2"/>
<gene>
    <name evidence="1" type="ORF">GP2143_11479</name>
</gene>
<dbReference type="AlphaFoldDB" id="A0YHE4"/>
<dbReference type="eggNOG" id="ENOG503359Q">
    <property type="taxonomic scope" value="Bacteria"/>
</dbReference>
<accession>A0YHE4</accession>
<organism evidence="1 2">
    <name type="scientific">marine gamma proteobacterium HTCC2143</name>
    <dbReference type="NCBI Taxonomy" id="247633"/>
    <lineage>
        <taxon>Bacteria</taxon>
        <taxon>Pseudomonadati</taxon>
        <taxon>Pseudomonadota</taxon>
        <taxon>Gammaproteobacteria</taxon>
        <taxon>Cellvibrionales</taxon>
        <taxon>Spongiibacteraceae</taxon>
        <taxon>BD1-7 clade</taxon>
    </lineage>
</organism>
<dbReference type="STRING" id="247633.GP2143_11479"/>
<sequence>MSSVFVVQNQQGYFATKQKVWDCGRDPKLLFRTAHKDEAINMVFELSSKDIDLRAEVIAVKQDDKKHPIVEVTAPPIVKDAIHVTASDELAATPLEIVIPAT</sequence>
<evidence type="ECO:0000313" key="1">
    <source>
        <dbReference type="EMBL" id="EAW29732.1"/>
    </source>
</evidence>
<proteinExistence type="predicted"/>